<dbReference type="Pfam" id="PF20613">
    <property type="entry name" value="HipA_2"/>
    <property type="match status" value="1"/>
</dbReference>
<dbReference type="Proteomes" id="UP001449178">
    <property type="component" value="Chromosome"/>
</dbReference>
<name>A0ABZ3C234_9GAMM</name>
<gene>
    <name evidence="2" type="ORF">WMO13_03900</name>
</gene>
<keyword evidence="2" id="KW-0418">Kinase</keyword>
<keyword evidence="2" id="KW-0808">Transferase</keyword>
<dbReference type="GO" id="GO:0016301">
    <property type="term" value="F:kinase activity"/>
    <property type="evidence" value="ECO:0007669"/>
    <property type="project" value="UniProtKB-KW"/>
</dbReference>
<reference evidence="2 3" key="1">
    <citation type="submission" date="2024-03" db="EMBL/GenBank/DDBJ databases">
        <title>Complete Genome Sequence and Annotation of Ignatzschineria larvae DSM 13226.</title>
        <authorList>
            <person name="Cantrell E."/>
            <person name="Burcham Z.M."/>
        </authorList>
    </citation>
    <scope>NUCLEOTIDE SEQUENCE [LARGE SCALE GENOMIC DNA]</scope>
    <source>
        <strain evidence="2 3">DSM 13226</strain>
    </source>
</reference>
<evidence type="ECO:0000259" key="1">
    <source>
        <dbReference type="Pfam" id="PF20613"/>
    </source>
</evidence>
<proteinExistence type="predicted"/>
<keyword evidence="3" id="KW-1185">Reference proteome</keyword>
<evidence type="ECO:0000313" key="3">
    <source>
        <dbReference type="Proteomes" id="UP001449178"/>
    </source>
</evidence>
<accession>A0ABZ3C234</accession>
<feature type="domain" description="HipA-like kinase" evidence="1">
    <location>
        <begin position="8"/>
        <end position="240"/>
    </location>
</feature>
<dbReference type="InterPro" id="IPR046748">
    <property type="entry name" value="HipA_2"/>
</dbReference>
<dbReference type="RefSeq" id="WP_051396170.1">
    <property type="nucleotide sequence ID" value="NZ_AZOD01000012.1"/>
</dbReference>
<organism evidence="2 3">
    <name type="scientific">Ignatzschineria larvae DSM 13226</name>
    <dbReference type="NCBI Taxonomy" id="1111732"/>
    <lineage>
        <taxon>Bacteria</taxon>
        <taxon>Pseudomonadati</taxon>
        <taxon>Pseudomonadota</taxon>
        <taxon>Gammaproteobacteria</taxon>
        <taxon>Cardiobacteriales</taxon>
        <taxon>Ignatzschineriaceae</taxon>
        <taxon>Ignatzschineria</taxon>
    </lineage>
</organism>
<sequence length="243" mass="28244">MNTTIIQIEEVIQEMKQGFSKPFLCRSDNGDEYIVKGMVSTRKSQISEWICGHLAKLIGLPIADFSLVEIPYELWEELPFPLNEIGYGIAFGSKKVSGVNWVEKFNAGSIPESLQCKVIAFDLWIKNMDRCVANPNLLYQAEQQKLIIIDHNNAFDQSFDIDLFLESHIFRDAFSLFDDMVNRAKMEESFNEALMHFEEIYNNLPKAWHWGNQEEDIPVNYDFQFVRNTLERLNITGELWGMK</sequence>
<evidence type="ECO:0000313" key="2">
    <source>
        <dbReference type="EMBL" id="WZW88536.1"/>
    </source>
</evidence>
<dbReference type="EMBL" id="CP150637">
    <property type="protein sequence ID" value="WZW88536.1"/>
    <property type="molecule type" value="Genomic_DNA"/>
</dbReference>
<protein>
    <submittedName>
        <fullName evidence="2">HipA family kinase</fullName>
    </submittedName>
</protein>